<dbReference type="Proteomes" id="UP000366766">
    <property type="component" value="Unassembled WGS sequence"/>
</dbReference>
<reference evidence="2 5" key="1">
    <citation type="journal article" date="2019" name="Nat. Med.">
        <title>A library of human gut bacterial isolates paired with longitudinal multiomics data enables mechanistic microbiome research.</title>
        <authorList>
            <person name="Poyet M."/>
            <person name="Groussin M."/>
            <person name="Gibbons S.M."/>
            <person name="Avila-Pacheco J."/>
            <person name="Jiang X."/>
            <person name="Kearney S.M."/>
            <person name="Perrotta A.R."/>
            <person name="Berdy B."/>
            <person name="Zhao S."/>
            <person name="Lieberman T.D."/>
            <person name="Swanson P.K."/>
            <person name="Smith M."/>
            <person name="Roesemann S."/>
            <person name="Alexander J.E."/>
            <person name="Rich S.A."/>
            <person name="Livny J."/>
            <person name="Vlamakis H."/>
            <person name="Clish C."/>
            <person name="Bullock K."/>
            <person name="Deik A."/>
            <person name="Scott J."/>
            <person name="Pierce K.A."/>
            <person name="Xavier R.J."/>
            <person name="Alm E.J."/>
        </authorList>
    </citation>
    <scope>NUCLEOTIDE SEQUENCE [LARGE SCALE GENOMIC DNA]</scope>
    <source>
        <strain evidence="2 5">BIOML-A1</strain>
    </source>
</reference>
<proteinExistence type="predicted"/>
<name>A0A564WNL3_9FIRM</name>
<dbReference type="AlphaFoldDB" id="A0A564WNL3"/>
<feature type="transmembrane region" description="Helical" evidence="1">
    <location>
        <begin position="87"/>
        <end position="117"/>
    </location>
</feature>
<accession>A0A564WNL3</accession>
<keyword evidence="4" id="KW-1185">Reference proteome</keyword>
<gene>
    <name evidence="3" type="ORF">BWLFYP14_01103</name>
    <name evidence="2" type="ORF">GT728_18100</name>
</gene>
<feature type="transmembrane region" description="Helical" evidence="1">
    <location>
        <begin position="151"/>
        <end position="168"/>
    </location>
</feature>
<dbReference type="Proteomes" id="UP000477285">
    <property type="component" value="Unassembled WGS sequence"/>
</dbReference>
<reference evidence="3 4" key="2">
    <citation type="submission" date="2019-07" db="EMBL/GenBank/DDBJ databases">
        <authorList>
            <person name="Chang H.-W."/>
            <person name="Raman A."/>
            <person name="Venkatesh S."/>
            <person name="Gehrig J."/>
        </authorList>
    </citation>
    <scope>NUCLEOTIDE SEQUENCE [LARGE SCALE GENOMIC DNA]</scope>
    <source>
        <strain evidence="3">Blautia_wexlerae_LFYP_14</strain>
    </source>
</reference>
<protein>
    <submittedName>
        <fullName evidence="3">Uncharacterized protein</fullName>
    </submittedName>
</protein>
<dbReference type="RefSeq" id="WP_025580700.1">
    <property type="nucleotide sequence ID" value="NZ_CABHOF010000030.1"/>
</dbReference>
<dbReference type="EMBL" id="WWVQ01000066">
    <property type="protein sequence ID" value="MZL35036.1"/>
    <property type="molecule type" value="Genomic_DNA"/>
</dbReference>
<evidence type="ECO:0000313" key="4">
    <source>
        <dbReference type="Proteomes" id="UP000366766"/>
    </source>
</evidence>
<keyword evidence="1" id="KW-0812">Transmembrane</keyword>
<sequence>MIYVIESIIFIAMTYIFNNIRNMKFYTWVLEHNKYTFDVWAQAKESFAYNVTKIVETMPTFSFAPTSWDYYQMRKEWYNTYNIGEKFLICIGMTLLAIRGIVGNVLIDLVFVITFLYERKVLRINSIINLVKEIDVGAIIESLVSFISENGNVILLIVFVSLAVYAMYERKKIATYQLEAIWGKDATNVKQVADRQKAIEDILFCLRVKIYNNSCVIKQNIRFIEARKHTNDSYLISRYEDYTTEIEQIKKLLAEIWNIPYGITIYAKHNRKAFVQLRILELLLSDNIGHIELDECNKPALIKIDLTQSNSELKREFMIKWTHCISQVDGITRYLKYMNKKMMRYQRLITNVTDVKELKEIVENIKD</sequence>
<evidence type="ECO:0000313" key="5">
    <source>
        <dbReference type="Proteomes" id="UP000477285"/>
    </source>
</evidence>
<keyword evidence="1" id="KW-1133">Transmembrane helix</keyword>
<dbReference type="EMBL" id="CABHOF010000030">
    <property type="protein sequence ID" value="VUX63745.1"/>
    <property type="molecule type" value="Genomic_DNA"/>
</dbReference>
<keyword evidence="1" id="KW-0472">Membrane</keyword>
<organism evidence="3 4">
    <name type="scientific">Blautia wexlerae</name>
    <dbReference type="NCBI Taxonomy" id="418240"/>
    <lineage>
        <taxon>Bacteria</taxon>
        <taxon>Bacillati</taxon>
        <taxon>Bacillota</taxon>
        <taxon>Clostridia</taxon>
        <taxon>Lachnospirales</taxon>
        <taxon>Lachnospiraceae</taxon>
        <taxon>Blautia</taxon>
    </lineage>
</organism>
<evidence type="ECO:0000313" key="3">
    <source>
        <dbReference type="EMBL" id="VUX63745.1"/>
    </source>
</evidence>
<evidence type="ECO:0000256" key="1">
    <source>
        <dbReference type="SAM" id="Phobius"/>
    </source>
</evidence>
<evidence type="ECO:0000313" key="2">
    <source>
        <dbReference type="EMBL" id="MZL35036.1"/>
    </source>
</evidence>